<keyword evidence="1" id="KW-0732">Signal</keyword>
<evidence type="ECO:0000313" key="2">
    <source>
        <dbReference type="EMBL" id="KAG7384345.1"/>
    </source>
</evidence>
<proteinExistence type="predicted"/>
<sequence length="3295" mass="354422">MPSSVHGVVVPTSLQFLWLSVIAAITCAVVNGDSYRAVVTLYDDSSCSSPASVMTFLNQNCESPQPDHDAPTCQDNGNGYSVTDCDGYMIAGNDYYGLIQRAFDEKIPYLLVEEYFWMPSGCKVAWWWQDYGLGDVTAYRLDEDCHTNRDGSASTKLTLGTKLTITKYSDTTCTSVLSQTDVTWDMATQGQCVDNKKFYLRGAKPAMAAVAVFDDMACSKPTRITFTQQFGCSAKQDPAASVCGPSGPIQYSISSCTPDHSTLTDTLFGYNVPYVMVEKHANSYCGSLQSVTVFAADGLCHTNRDDGTSIRVVLSADGSGAITSYTDSYCSQMSDAIAVTKRMVLQYSCLQDTGCNSLDGSCTKRYSVGGFGGPSAKGEMTAVSVYESSTCSQPAATLKFTRELSCIPQAKSWAPVCEDTDGVHSISDCAVYTAGGKDSNGLVGQAFGLSPYVFVEEFDTSLGSCGDNNALVAATAYHMDNECHTSHDRTSSTRLIFGNSLTIVQYDDPGCTVLSSELEVTLATAMFGLCVGGNKKVQYYNSWPDLTAVAVFDDSGCSQAPTKLTFTQLFGCRVSEDPIKSVCGPDGLSHHSISSCTRDYKKLADTTFGSTTPYLIVEEFTDYSCGRLQKVTVYIADGACHSNTDDTSSFTATISKEGSASITTYLDSSCTIIDGSIQLSKRQLIASDTCYRSNDCSMDKGLCSSRVSFGGLGGPASNGQMTGVVMYGADASCSQPATMVTYTRELLCTPQSTYWITVCEESGMLHYTSYCTYYYSGGGYDSYGLLDRAFGWSNTYLLVEEYDTSLGSCGSDYALDNAAAYLLDEGCHASRDGATSTQLTLGHTVTISKYADAMCTTKSSQIELSWRQARRSQCIAGSQQASRFTFRGPTPQLTAIAVFDDSSCSGKPIKLTVTQDFVCRATQHPEQATCGADGAALYSVLSCTDDYSGLPNTVFGMNVPYVMVEEFNDYWCGQVEKVIVYAADGACHSNTDDATSFRATLTLDGSATVSTYIDSVCGEIDDDITLSRRKLASYACTQDNSECSNEDGYSCSKRISVGGLGGPRSMGRMTSIASYGSNSCLSPAATMEFTRDLVCTPQNDRYNPACQDNGTVSLVSDCTDYQRGGPLDWFLERYFGYSPTMYILVEEYDGSCGYDSNLDNATAYLLDEECHPSHQQTKSTRLTLGLSLTITEFDDPFCNVVSMTREVPFLAAKNYDCVDDRVIAYLRGGVPDLTAIAIYDDSACSETPVKLTFAQHFKCEGATAATCEQASGKHYSISSCTRDYFGVTSNAFGNENRFVMVQEFADNWCGQVQNVTVYAADGYCHSNIDGTSFRATIGSDNSATITAYTDASCKTIEANTKVGWEIAYYACVQNYECADANRYGCSRRFSVGGLGGPPSLGKMAGTVTYGDNSCSQPGVVSLSRDLVCKSKTDTDSSACEASGTVYSVSKCVDVSDSSNTYQFLDNIFEGRSHLTVEEYDTSLGKCGDQNALAAVTAFLLTEECQANSFDGGSTELSLGASLTIIKYNDAFCATRASETEVTWDMVRYGSCYVGNTRYFLRGPTPDLTAVTVFNDNECLNSPMKITLSQLFRCNADKSSESVCVSNGSGLYSFSSCVSDYTEFIANTFDNETLHLIEEKFTDTWCGQVNTVTAYVADGACHMNTDDATSFTARIAITGRVTIASYGDANCGVLGASINVYVGNQTDTTTSTSCQSSGSVCVNADGSECSKKFSIGGMGGSQSLSSKAITVYGDSSCAEDPVQLVVINQLACSAPKASSCNKVTKGKNTMYQHYTCIDKAAAFATSTFGSIPYLLVEKFVNGTNCETQEGAVAYKADGACYKSGEDGTSFRVVPNVGGSVTIATYPSSSCKDSDADYTTIGAKYLFLVNGEASFSAVTFYTDNTCSGVPIHLTFWPDAGCQGSTVPTCEAAGNSLFTVSSCTTDFDAFTAAAFGDDNPYMINRYYAQTGCTTVGYVYVYSADGHCHATPDSSSGFNSFRARIDAAGAIGFCSDWECYLTLPLCSRESCGSPPYGRCGSGMSVGGPSGPPPQGELTTVALYNDSTCSAPAVSVTLTSEASCTPQSDHYDPVCTSDGAAYSASDCTKYNAGGWDDIGIINHAFGDYPQLVVEKYVWCGMVDTVTDVSVYRLDENCYSNAAGNASHKLTLGYSLKITTYSDPNCVEIATETTVKRSTILSGWCGDQDSKYLLPNLKPSFKVVTVYEDRTCSGTPSQILFTPSIWCDPAGTTNPPCQAIGNSLFSVSSCTDDYSGFATAAFDAGKVFVIQEDFSREYCDSVGLVTVYTADGTCHTDLDGSTSFIATVDIDSTLALRTFSDPACNDGWNTAVVTMGQLISPMCMYESCYTMTRLCSLEECWWWACSRKLYLGGLGGPPAMGKRTIVTLYEDNSCTSPAISVTLTSKLTCIPQSDHYAPVCTSNGTTYSVSDCTQYYLGGWDDIGLISDAFGQYPHMIEEQYMSGRCGDGNAIVNVTMYRLDENCYPKTNGIGSYRLLIGRSVTITTYLKEDCVDVDTTTTVEQSIFGSLNCVVNDKRYYVVNSPVAFASLAVFEDNTCSGTPSLITFSSTFVCKVSTDSANAPCQSIGNGLFAISNCTSDYMEFTTGTFGGDKPFMIDRYYTAGDCSSNVGYVYAYSADGYCHTNSDDSSSFRARIDAGGWLYYVFFRDAACTDQFTGGGVNRYWNPDPGYCMNWDCGLMSALCSRQSCSGSCSRKISVGGPSGPPPLLKQTSVAVYETNSCSSPAVSVEITSNLTCSPQDDRNNPVCSNDGETYSVSDCTQYHAGGWDDVSVITAASGDFPYLIVEKYVWCSMMDTIADVFAYRLDENCYSNAAGTTSHKLRLGRSITITTYTDKNCMEVATKTIVKQSTIASSECGADDKKYLLGNARSVFSAVAIYENNLCSGTPSQIAFTPVFGCHDSPNFDDAPCQAIDNSLYSVAGCTTDYTDLAGTAFGVNNPFVIEQAFSDNDCNRVGLVTTYSPDSFCHTKSSGSSSFKVTIGTDGTLSFKTFYDPACKIAQYAVILSREELMSATCSYDNCDAMAPLCSSVPCYWWRCSRKLSIGRLDAGSNVFKTAVTVFNDKSCAADPVQIVITKPVLCPSPEVPTCTEVAMTENSMYQSRECITDVAAFANSRFSSIPYVVMERYRDGTDCGTIKRTVVYKADGNCYYSFVDGTSFRIVPSFGNSITFIVYPTRSCNDSDAEGMVIGGKYINTGDCYDGNMVFYGDISGMSVPTVPSTPTPTQTTATPSVGIDQKTREEIMFPAWLWEPTKGRVFESD</sequence>
<dbReference type="EMBL" id="JAGDFM010000150">
    <property type="protein sequence ID" value="KAG7384345.1"/>
    <property type="molecule type" value="Genomic_DNA"/>
</dbReference>
<reference evidence="2" key="1">
    <citation type="submission" date="2021-02" db="EMBL/GenBank/DDBJ databases">
        <authorList>
            <person name="Palmer J.M."/>
        </authorList>
    </citation>
    <scope>NUCLEOTIDE SEQUENCE</scope>
    <source>
        <strain evidence="2">SCRP734</strain>
    </source>
</reference>
<comment type="caution">
    <text evidence="2">The sequence shown here is derived from an EMBL/GenBank/DDBJ whole genome shotgun (WGS) entry which is preliminary data.</text>
</comment>
<dbReference type="PANTHER" id="PTHR33714:SF3">
    <property type="entry name" value="COUNTING FACTOR-ASSOCIATED PROTEIN A-RELATED"/>
    <property type="match status" value="1"/>
</dbReference>
<keyword evidence="3" id="KW-1185">Reference proteome</keyword>
<gene>
    <name evidence="2" type="ORF">PHYPSEUDO_002752</name>
</gene>
<protein>
    <recommendedName>
        <fullName evidence="4">Membrane-associated protein</fullName>
    </recommendedName>
</protein>
<evidence type="ECO:0008006" key="4">
    <source>
        <dbReference type="Google" id="ProtNLM"/>
    </source>
</evidence>
<organism evidence="2 3">
    <name type="scientific">Phytophthora pseudosyringae</name>
    <dbReference type="NCBI Taxonomy" id="221518"/>
    <lineage>
        <taxon>Eukaryota</taxon>
        <taxon>Sar</taxon>
        <taxon>Stramenopiles</taxon>
        <taxon>Oomycota</taxon>
        <taxon>Peronosporomycetes</taxon>
        <taxon>Peronosporales</taxon>
        <taxon>Peronosporaceae</taxon>
        <taxon>Phytophthora</taxon>
    </lineage>
</organism>
<accession>A0A8T1VSL7</accession>
<feature type="chain" id="PRO_5035762284" description="Membrane-associated protein" evidence="1">
    <location>
        <begin position="29"/>
        <end position="3295"/>
    </location>
</feature>
<dbReference type="PANTHER" id="PTHR33714">
    <property type="entry name" value="COUNTING FACTOR-ASSOCIATED PROTEIN A-RELATED"/>
    <property type="match status" value="1"/>
</dbReference>
<dbReference type="OrthoDB" id="128049at2759"/>
<evidence type="ECO:0000313" key="3">
    <source>
        <dbReference type="Proteomes" id="UP000694044"/>
    </source>
</evidence>
<dbReference type="Proteomes" id="UP000694044">
    <property type="component" value="Unassembled WGS sequence"/>
</dbReference>
<evidence type="ECO:0000256" key="1">
    <source>
        <dbReference type="SAM" id="SignalP"/>
    </source>
</evidence>
<feature type="signal peptide" evidence="1">
    <location>
        <begin position="1"/>
        <end position="28"/>
    </location>
</feature>
<name>A0A8T1VSL7_9STRA</name>